<accession>A0ABW4WE72</accession>
<keyword evidence="2" id="KW-1185">Reference proteome</keyword>
<comment type="caution">
    <text evidence="1">The sequence shown here is derived from an EMBL/GenBank/DDBJ whole genome shotgun (WGS) entry which is preliminary data.</text>
</comment>
<evidence type="ECO:0000313" key="2">
    <source>
        <dbReference type="Proteomes" id="UP001597349"/>
    </source>
</evidence>
<evidence type="ECO:0000313" key="1">
    <source>
        <dbReference type="EMBL" id="MFD2053774.1"/>
    </source>
</evidence>
<organism evidence="1 2">
    <name type="scientific">Mesorhizobium calcicola</name>
    <dbReference type="NCBI Taxonomy" id="1300310"/>
    <lineage>
        <taxon>Bacteria</taxon>
        <taxon>Pseudomonadati</taxon>
        <taxon>Pseudomonadota</taxon>
        <taxon>Alphaproteobacteria</taxon>
        <taxon>Hyphomicrobiales</taxon>
        <taxon>Phyllobacteriaceae</taxon>
        <taxon>Mesorhizobium</taxon>
    </lineage>
</organism>
<protein>
    <submittedName>
        <fullName evidence="1">Uncharacterized protein</fullName>
    </submittedName>
</protein>
<dbReference type="Proteomes" id="UP001597349">
    <property type="component" value="Unassembled WGS sequence"/>
</dbReference>
<dbReference type="RefSeq" id="WP_379018720.1">
    <property type="nucleotide sequence ID" value="NZ_JBHUGY010000019.1"/>
</dbReference>
<name>A0ABW4WE72_9HYPH</name>
<reference evidence="2" key="1">
    <citation type="journal article" date="2019" name="Int. J. Syst. Evol. Microbiol.">
        <title>The Global Catalogue of Microorganisms (GCM) 10K type strain sequencing project: providing services to taxonomists for standard genome sequencing and annotation.</title>
        <authorList>
            <consortium name="The Broad Institute Genomics Platform"/>
            <consortium name="The Broad Institute Genome Sequencing Center for Infectious Disease"/>
            <person name="Wu L."/>
            <person name="Ma J."/>
        </authorList>
    </citation>
    <scope>NUCLEOTIDE SEQUENCE [LARGE SCALE GENOMIC DNA]</scope>
    <source>
        <strain evidence="2">CGMCC 1.16226</strain>
    </source>
</reference>
<proteinExistence type="predicted"/>
<gene>
    <name evidence="1" type="ORF">ACFSQT_11965</name>
</gene>
<sequence length="65" mass="7079">MIDFERHDDAASGFALFPTRSTLLAEPALTIQALFRRAYAWAPASHQANPQTIASTMAMEASIAK</sequence>
<dbReference type="EMBL" id="JBHUGY010000019">
    <property type="protein sequence ID" value="MFD2053774.1"/>
    <property type="molecule type" value="Genomic_DNA"/>
</dbReference>